<dbReference type="Pfam" id="PF10531">
    <property type="entry name" value="SLBB"/>
    <property type="match status" value="1"/>
</dbReference>
<evidence type="ECO:0000256" key="4">
    <source>
        <dbReference type="ARBA" id="ARBA00022737"/>
    </source>
</evidence>
<dbReference type="AlphaFoldDB" id="A0A4U1BPP1"/>
<dbReference type="GO" id="GO:0016020">
    <property type="term" value="C:membrane"/>
    <property type="evidence" value="ECO:0007669"/>
    <property type="project" value="InterPro"/>
</dbReference>
<comment type="caution">
    <text evidence="11">The sequence shown here is derived from an EMBL/GenBank/DDBJ whole genome shotgun (WGS) entry which is preliminary data.</text>
</comment>
<keyword evidence="4" id="KW-0677">Repeat</keyword>
<keyword evidence="7" id="KW-0411">Iron-sulfur</keyword>
<dbReference type="GO" id="GO:0009055">
    <property type="term" value="F:electron transfer activity"/>
    <property type="evidence" value="ECO:0007669"/>
    <property type="project" value="InterPro"/>
</dbReference>
<evidence type="ECO:0000259" key="9">
    <source>
        <dbReference type="Pfam" id="PF10531"/>
    </source>
</evidence>
<dbReference type="GO" id="GO:0046872">
    <property type="term" value="F:metal ion binding"/>
    <property type="evidence" value="ECO:0007669"/>
    <property type="project" value="UniProtKB-KW"/>
</dbReference>
<keyword evidence="2" id="KW-0004">4Fe-4S</keyword>
<keyword evidence="3" id="KW-0479">Metal-binding</keyword>
<keyword evidence="6" id="KW-0408">Iron</keyword>
<accession>A0A4U1BPP1</accession>
<evidence type="ECO:0000256" key="5">
    <source>
        <dbReference type="ARBA" id="ARBA00022982"/>
    </source>
</evidence>
<feature type="domain" description="Soluble ligand binding" evidence="9">
    <location>
        <begin position="159"/>
        <end position="205"/>
    </location>
</feature>
<dbReference type="PIRSF" id="PIRSF036408">
    <property type="entry name" value="PduS_prd"/>
    <property type="match status" value="1"/>
</dbReference>
<dbReference type="PANTHER" id="PTHR43034">
    <property type="entry name" value="ION-TRANSLOCATING OXIDOREDUCTASE COMPLEX SUBUNIT C"/>
    <property type="match status" value="1"/>
</dbReference>
<dbReference type="Gene3D" id="3.40.50.11540">
    <property type="entry name" value="NADH-ubiquinone oxidoreductase 51kDa subunit"/>
    <property type="match status" value="1"/>
</dbReference>
<dbReference type="RefSeq" id="WP_136862367.1">
    <property type="nucleotide sequence ID" value="NZ_SWCJ01000003.1"/>
</dbReference>
<dbReference type="PANTHER" id="PTHR43034:SF2">
    <property type="entry name" value="ION-TRANSLOCATING OXIDOREDUCTASE COMPLEX SUBUNIT C"/>
    <property type="match status" value="1"/>
</dbReference>
<feature type="domain" description="NADH-ubiquinone oxidoreductase 51kDa subunit FMN-binding" evidence="8">
    <location>
        <begin position="8"/>
        <end position="147"/>
    </location>
</feature>
<name>A0A4U1BPP1_9GAMM</name>
<evidence type="ECO:0000256" key="3">
    <source>
        <dbReference type="ARBA" id="ARBA00022723"/>
    </source>
</evidence>
<feature type="domain" description="RnfC Barrel sandwich hybrid" evidence="10">
    <location>
        <begin position="394"/>
        <end position="453"/>
    </location>
</feature>
<protein>
    <submittedName>
        <fullName evidence="11">NADH dehydrogenase subunit</fullName>
    </submittedName>
</protein>
<dbReference type="SUPFAM" id="SSF142984">
    <property type="entry name" value="Nqo1 middle domain-like"/>
    <property type="match status" value="1"/>
</dbReference>
<evidence type="ECO:0000256" key="7">
    <source>
        <dbReference type="ARBA" id="ARBA00023014"/>
    </source>
</evidence>
<dbReference type="Pfam" id="PF01512">
    <property type="entry name" value="Complex1_51K"/>
    <property type="match status" value="1"/>
</dbReference>
<keyword evidence="1" id="KW-0813">Transport</keyword>
<dbReference type="Pfam" id="PF13534">
    <property type="entry name" value="Fer4_17"/>
    <property type="match status" value="1"/>
</dbReference>
<gene>
    <name evidence="11" type="ORF">FCL42_05370</name>
</gene>
<proteinExistence type="predicted"/>
<dbReference type="SUPFAM" id="SSF142019">
    <property type="entry name" value="Nqo1 FMN-binding domain-like"/>
    <property type="match status" value="1"/>
</dbReference>
<dbReference type="InterPro" id="IPR019554">
    <property type="entry name" value="Soluble_ligand-bd"/>
</dbReference>
<keyword evidence="12" id="KW-1185">Reference proteome</keyword>
<dbReference type="InterPro" id="IPR026902">
    <property type="entry name" value="RnfC_N"/>
</dbReference>
<organism evidence="11 12">
    <name type="scientific">Ferrimonas aestuarii</name>
    <dbReference type="NCBI Taxonomy" id="2569539"/>
    <lineage>
        <taxon>Bacteria</taxon>
        <taxon>Pseudomonadati</taxon>
        <taxon>Pseudomonadota</taxon>
        <taxon>Gammaproteobacteria</taxon>
        <taxon>Alteromonadales</taxon>
        <taxon>Ferrimonadaceae</taxon>
        <taxon>Ferrimonas</taxon>
    </lineage>
</organism>
<dbReference type="InterPro" id="IPR017054">
    <property type="entry name" value="PduS"/>
</dbReference>
<dbReference type="OrthoDB" id="9767754at2"/>
<evidence type="ECO:0000256" key="2">
    <source>
        <dbReference type="ARBA" id="ARBA00022485"/>
    </source>
</evidence>
<dbReference type="InterPro" id="IPR037225">
    <property type="entry name" value="Nuo51_FMN-bd_sf"/>
</dbReference>
<reference evidence="11 12" key="1">
    <citation type="submission" date="2019-04" db="EMBL/GenBank/DDBJ databases">
        <authorList>
            <person name="Hwang J.C."/>
        </authorList>
    </citation>
    <scope>NUCLEOTIDE SEQUENCE [LARGE SCALE GENOMIC DNA]</scope>
    <source>
        <strain evidence="11 12">IMCC35002</strain>
    </source>
</reference>
<evidence type="ECO:0000313" key="12">
    <source>
        <dbReference type="Proteomes" id="UP000305675"/>
    </source>
</evidence>
<dbReference type="InterPro" id="IPR010208">
    <property type="entry name" value="Ion_transpt_RnfC/RsxC"/>
</dbReference>
<dbReference type="Gene3D" id="3.10.20.600">
    <property type="match status" value="1"/>
</dbReference>
<sequence>MDPLLQQVQRAGVIGAGGAGFPTYVKLDCQVEWVLANGAECEPLLYKDQALMQLWAKELYGGMLLAMKQVGARRGVVGVKRKNADTVAVLESLKPGEIDLLLMEDVYPAGDEVELVYEATGLRIPAGGLPKEIGVLVNNIESFINVFRAAQGQPVVETMVTVHGEVNRPYTTWLPVGMSYREALALAGGVTCDEFVIVQGGPMMGSVTEDLDTAITKVDSGLLVLRKDSRIAKIKQRSPEDVRRIGKAACDQCSLCSSMCPRRLLGYPIQPHLAMRSLQVSLNDNTSFALAAQACSGCNLCTMWSCPEGLDPSRVCGLTKDVLRENDLWQSPAQLQAQAVDVHPLRSYRGVPIKRLTQRLELTQYAKTKAKFVAFEALLQENQQQDQQPKVGLEKVCIPLSQHIGAPAQAIVKVGERVTRGQMIGEPKPEALSVAVHASMDGTVTEVGDVIVISKK</sequence>
<dbReference type="InterPro" id="IPR011538">
    <property type="entry name" value="Nuo51_FMN-bd"/>
</dbReference>
<evidence type="ECO:0000256" key="1">
    <source>
        <dbReference type="ARBA" id="ARBA00022448"/>
    </source>
</evidence>
<evidence type="ECO:0000256" key="6">
    <source>
        <dbReference type="ARBA" id="ARBA00023004"/>
    </source>
</evidence>
<dbReference type="GO" id="GO:0051539">
    <property type="term" value="F:4 iron, 4 sulfur cluster binding"/>
    <property type="evidence" value="ECO:0007669"/>
    <property type="project" value="UniProtKB-KW"/>
</dbReference>
<dbReference type="Proteomes" id="UP000305675">
    <property type="component" value="Unassembled WGS sequence"/>
</dbReference>
<dbReference type="SUPFAM" id="SSF46548">
    <property type="entry name" value="alpha-helical ferredoxin"/>
    <property type="match status" value="1"/>
</dbReference>
<evidence type="ECO:0000259" key="8">
    <source>
        <dbReference type="Pfam" id="PF01512"/>
    </source>
</evidence>
<keyword evidence="5" id="KW-0249">Electron transport</keyword>
<dbReference type="Pfam" id="PF13375">
    <property type="entry name" value="RnfC_N"/>
    <property type="match status" value="1"/>
</dbReference>
<evidence type="ECO:0000259" key="10">
    <source>
        <dbReference type="Pfam" id="PF13375"/>
    </source>
</evidence>
<dbReference type="EMBL" id="SWCJ01000003">
    <property type="protein sequence ID" value="TKB56563.1"/>
    <property type="molecule type" value="Genomic_DNA"/>
</dbReference>
<evidence type="ECO:0000313" key="11">
    <source>
        <dbReference type="EMBL" id="TKB56563.1"/>
    </source>
</evidence>